<organism evidence="15 16">
    <name type="scientific">Thalassotalea insulae</name>
    <dbReference type="NCBI Taxonomy" id="2056778"/>
    <lineage>
        <taxon>Bacteria</taxon>
        <taxon>Pseudomonadati</taxon>
        <taxon>Pseudomonadota</taxon>
        <taxon>Gammaproteobacteria</taxon>
        <taxon>Alteromonadales</taxon>
        <taxon>Colwelliaceae</taxon>
        <taxon>Thalassotalea</taxon>
    </lineage>
</organism>
<keyword evidence="8 11" id="KW-0472">Membrane</keyword>
<dbReference type="InterPro" id="IPR037066">
    <property type="entry name" value="Plug_dom_sf"/>
</dbReference>
<evidence type="ECO:0000313" key="15">
    <source>
        <dbReference type="EMBL" id="GLX78949.1"/>
    </source>
</evidence>
<dbReference type="SUPFAM" id="SSF56935">
    <property type="entry name" value="Porins"/>
    <property type="match status" value="1"/>
</dbReference>
<dbReference type="Pfam" id="PF07715">
    <property type="entry name" value="Plug"/>
    <property type="match status" value="1"/>
</dbReference>
<accession>A0ABQ6GUD7</accession>
<evidence type="ECO:0000256" key="10">
    <source>
        <dbReference type="ARBA" id="ARBA00023237"/>
    </source>
</evidence>
<dbReference type="InterPro" id="IPR039426">
    <property type="entry name" value="TonB-dep_rcpt-like"/>
</dbReference>
<protein>
    <submittedName>
        <fullName evidence="15">Catecholate siderophore receptor CirA</fullName>
    </submittedName>
</protein>
<comment type="caution">
    <text evidence="15">The sequence shown here is derived from an EMBL/GenBank/DDBJ whole genome shotgun (WGS) entry which is preliminary data.</text>
</comment>
<name>A0ABQ6GUD7_9GAMM</name>
<dbReference type="InterPro" id="IPR012910">
    <property type="entry name" value="Plug_dom"/>
</dbReference>
<dbReference type="PANTHER" id="PTHR30069:SF29">
    <property type="entry name" value="HEMOGLOBIN AND HEMOGLOBIN-HAPTOGLOBIN-BINDING PROTEIN 1-RELATED"/>
    <property type="match status" value="1"/>
</dbReference>
<evidence type="ECO:0000256" key="6">
    <source>
        <dbReference type="ARBA" id="ARBA00022729"/>
    </source>
</evidence>
<gene>
    <name evidence="15" type="ORF">tinsulaeT_22890</name>
</gene>
<evidence type="ECO:0000313" key="16">
    <source>
        <dbReference type="Proteomes" id="UP001157186"/>
    </source>
</evidence>
<evidence type="ECO:0000256" key="9">
    <source>
        <dbReference type="ARBA" id="ARBA00023170"/>
    </source>
</evidence>
<evidence type="ECO:0000256" key="3">
    <source>
        <dbReference type="ARBA" id="ARBA00022448"/>
    </source>
</evidence>
<keyword evidence="7 12" id="KW-0798">TonB box</keyword>
<evidence type="ECO:0000259" key="14">
    <source>
        <dbReference type="Pfam" id="PF07715"/>
    </source>
</evidence>
<dbReference type="PANTHER" id="PTHR30069">
    <property type="entry name" value="TONB-DEPENDENT OUTER MEMBRANE RECEPTOR"/>
    <property type="match status" value="1"/>
</dbReference>
<evidence type="ECO:0000256" key="4">
    <source>
        <dbReference type="ARBA" id="ARBA00022452"/>
    </source>
</evidence>
<feature type="domain" description="TonB-dependent receptor plug" evidence="14">
    <location>
        <begin position="51"/>
        <end position="160"/>
    </location>
</feature>
<keyword evidence="4 11" id="KW-1134">Transmembrane beta strand</keyword>
<evidence type="ECO:0000256" key="2">
    <source>
        <dbReference type="ARBA" id="ARBA00008143"/>
    </source>
</evidence>
<dbReference type="Gene3D" id="2.40.170.20">
    <property type="entry name" value="TonB-dependent receptor, beta-barrel domain"/>
    <property type="match status" value="1"/>
</dbReference>
<keyword evidence="3 11" id="KW-0813">Transport</keyword>
<dbReference type="RefSeq" id="WP_284244826.1">
    <property type="nucleotide sequence ID" value="NZ_BSST01000001.1"/>
</dbReference>
<evidence type="ECO:0000259" key="13">
    <source>
        <dbReference type="Pfam" id="PF00593"/>
    </source>
</evidence>
<dbReference type="InterPro" id="IPR000531">
    <property type="entry name" value="Beta-barrel_TonB"/>
</dbReference>
<dbReference type="Pfam" id="PF00593">
    <property type="entry name" value="TonB_dep_Rec_b-barrel"/>
    <property type="match status" value="1"/>
</dbReference>
<evidence type="ECO:0000256" key="8">
    <source>
        <dbReference type="ARBA" id="ARBA00023136"/>
    </source>
</evidence>
<dbReference type="Gene3D" id="2.170.130.10">
    <property type="entry name" value="TonB-dependent receptor, plug domain"/>
    <property type="match status" value="1"/>
</dbReference>
<sequence length="673" mass="76900">MSRIPKYLPALLVVTCNSGANSLDDIFSLSLKQLMQTPVSIATVSETTALTAPASISFLTRSDIENLGVKSLVELMNHIPGFYASYNSIEGNDSYMVSRGHAQKYANTILFLLNGQRINEDYTGGINYLIRAFKLSQVERVEVIRGPGSALYGANAFNGVINIITKIQPELTVSAGTLNSRQASIAWQYTVNDWELGFSFDKERQDGETYRMIFDRFAIEQQTSDPHKSSQAMFAVNYRNFKWLTLYKNYQFEQFYLFRRVNNQANQLQQNNLIHQLSYTLNLTDDKQLAFSGQWHQGHRRSVAMLQPQNDDIFAAAPLLFGEHFSYDNKQAGVDFIYPINEMFELSSGIDWSLSKLPNAAIKSNYNLYGDLEYLDDITVFGESNQRIVLDTRRKTLSGYLQLQTHWSTKLSLTAGLRLDTYNDIANRTNPRVALVYQADNHHIFKLAYNEAYRVPSLGDLYDEESGLVDGNQTLKPTVLKSAEVNYQYISNDFFFSSTLFENHISDLIGFDTSNDITQLANISSNQTSGLENEWRWTINPQWQLHGHFSYIFRNHSKVDATAMLLPSELLAPKSYGLLGVNWQISDKWQNNIQLHWRSRIDTLTDKHSLTLLNLHSRYLLNDKNTLTLTVKNLLDKDYQHATITTIGEIDDQPLRQLPARGQQITVEYQHSF</sequence>
<keyword evidence="6" id="KW-0732">Signal</keyword>
<dbReference type="InterPro" id="IPR036942">
    <property type="entry name" value="Beta-barrel_TonB_sf"/>
</dbReference>
<comment type="subcellular location">
    <subcellularLocation>
        <location evidence="1 11">Cell outer membrane</location>
        <topology evidence="1 11">Multi-pass membrane protein</topology>
    </subcellularLocation>
</comment>
<dbReference type="Proteomes" id="UP001157186">
    <property type="component" value="Unassembled WGS sequence"/>
</dbReference>
<dbReference type="PROSITE" id="PS52016">
    <property type="entry name" value="TONB_DEPENDENT_REC_3"/>
    <property type="match status" value="1"/>
</dbReference>
<proteinExistence type="inferred from homology"/>
<reference evidence="15 16" key="1">
    <citation type="submission" date="2023-03" db="EMBL/GenBank/DDBJ databases">
        <title>Draft genome sequence of Thalassotalea insulae KCTC 62186T.</title>
        <authorList>
            <person name="Sawabe T."/>
        </authorList>
    </citation>
    <scope>NUCLEOTIDE SEQUENCE [LARGE SCALE GENOMIC DNA]</scope>
    <source>
        <strain evidence="15 16">KCTC 62186</strain>
    </source>
</reference>
<keyword evidence="9 15" id="KW-0675">Receptor</keyword>
<keyword evidence="5 11" id="KW-0812">Transmembrane</keyword>
<evidence type="ECO:0000256" key="7">
    <source>
        <dbReference type="ARBA" id="ARBA00023077"/>
    </source>
</evidence>
<keyword evidence="10 11" id="KW-0998">Cell outer membrane</keyword>
<evidence type="ECO:0000256" key="12">
    <source>
        <dbReference type="RuleBase" id="RU003357"/>
    </source>
</evidence>
<feature type="domain" description="TonB-dependent receptor-like beta-barrel" evidence="13">
    <location>
        <begin position="237"/>
        <end position="634"/>
    </location>
</feature>
<evidence type="ECO:0000256" key="11">
    <source>
        <dbReference type="PROSITE-ProRule" id="PRU01360"/>
    </source>
</evidence>
<dbReference type="EMBL" id="BSST01000001">
    <property type="protein sequence ID" value="GLX78949.1"/>
    <property type="molecule type" value="Genomic_DNA"/>
</dbReference>
<comment type="similarity">
    <text evidence="2">Belongs to the TonB-dependent receptor family. Hemoglobin/haptoglobin binding protein subfamily.</text>
</comment>
<evidence type="ECO:0000256" key="5">
    <source>
        <dbReference type="ARBA" id="ARBA00022692"/>
    </source>
</evidence>
<keyword evidence="16" id="KW-1185">Reference proteome</keyword>
<evidence type="ECO:0000256" key="1">
    <source>
        <dbReference type="ARBA" id="ARBA00004571"/>
    </source>
</evidence>